<dbReference type="EMBL" id="JARYGZ010000002">
    <property type="protein sequence ID" value="MDH7639986.1"/>
    <property type="molecule type" value="Genomic_DNA"/>
</dbReference>
<sequence length="228" mass="25042">MASEEIEAALEFKRGLERDFETAAGLDGRSYYSAAYSLPQASPVMWINLNPGGTPDDHRVLSDEQMASGRHEFWHGDGKTSRATGSFLAQLFPVPSIRLRSIQGTNVAWERSRAGRDIDLDAAARRAAPFLRRYVDYARPRFLVFGGSAAFDLFVDVHAAESVKTHEVLMGNWGRTQARIFVAATLAVPGLGEFEALVVSHPSRGVRAGVLERCRERLAGIELPEALA</sequence>
<evidence type="ECO:0008006" key="3">
    <source>
        <dbReference type="Google" id="ProtNLM"/>
    </source>
</evidence>
<dbReference type="Proteomes" id="UP001160625">
    <property type="component" value="Unassembled WGS sequence"/>
</dbReference>
<evidence type="ECO:0000313" key="2">
    <source>
        <dbReference type="Proteomes" id="UP001160625"/>
    </source>
</evidence>
<proteinExistence type="predicted"/>
<comment type="caution">
    <text evidence="1">The sequence shown here is derived from an EMBL/GenBank/DDBJ whole genome shotgun (WGS) entry which is preliminary data.</text>
</comment>
<accession>A0ABT6N4G9</accession>
<name>A0ABT6N4G9_9SPHN</name>
<dbReference type="RefSeq" id="WP_281045349.1">
    <property type="nucleotide sequence ID" value="NZ_JARYGZ010000002.1"/>
</dbReference>
<evidence type="ECO:0000313" key="1">
    <source>
        <dbReference type="EMBL" id="MDH7639986.1"/>
    </source>
</evidence>
<keyword evidence="2" id="KW-1185">Reference proteome</keyword>
<gene>
    <name evidence="1" type="ORF">QGN17_14715</name>
</gene>
<protein>
    <recommendedName>
        <fullName evidence="3">Uracil-DNA glycosylase</fullName>
    </recommendedName>
</protein>
<organism evidence="1 2">
    <name type="scientific">Sphingomonas oryzagri</name>
    <dbReference type="NCBI Taxonomy" id="3042314"/>
    <lineage>
        <taxon>Bacteria</taxon>
        <taxon>Pseudomonadati</taxon>
        <taxon>Pseudomonadota</taxon>
        <taxon>Alphaproteobacteria</taxon>
        <taxon>Sphingomonadales</taxon>
        <taxon>Sphingomonadaceae</taxon>
        <taxon>Sphingomonas</taxon>
    </lineage>
</organism>
<reference evidence="1" key="1">
    <citation type="submission" date="2023-04" db="EMBL/GenBank/DDBJ databases">
        <title>Sphingomonas sp. MAHUQ-71 isolated from rice field.</title>
        <authorList>
            <person name="Huq M.A."/>
        </authorList>
    </citation>
    <scope>NUCLEOTIDE SEQUENCE</scope>
    <source>
        <strain evidence="1">MAHUQ-71</strain>
    </source>
</reference>